<dbReference type="FunFam" id="3.30.160.60:FF:000358">
    <property type="entry name" value="zinc finger protein 24"/>
    <property type="match status" value="1"/>
</dbReference>
<keyword evidence="10" id="KW-1185">Reference proteome</keyword>
<dbReference type="Gene3D" id="3.30.160.60">
    <property type="entry name" value="Classic Zinc Finger"/>
    <property type="match status" value="4"/>
</dbReference>
<dbReference type="PROSITE" id="PS50157">
    <property type="entry name" value="ZINC_FINGER_C2H2_2"/>
    <property type="match status" value="4"/>
</dbReference>
<feature type="compositionally biased region" description="Basic and acidic residues" evidence="8">
    <location>
        <begin position="231"/>
        <end position="245"/>
    </location>
</feature>
<proteinExistence type="predicted"/>
<dbReference type="InterPro" id="IPR036236">
    <property type="entry name" value="Znf_C2H2_sf"/>
</dbReference>
<evidence type="ECO:0000256" key="7">
    <source>
        <dbReference type="PROSITE-ProRule" id="PRU00042"/>
    </source>
</evidence>
<dbReference type="PANTHER" id="PTHR16515:SF49">
    <property type="entry name" value="GASTRULA ZINC FINGER PROTEIN XLCGF49.1-LIKE-RELATED"/>
    <property type="match status" value="1"/>
</dbReference>
<feature type="compositionally biased region" description="Low complexity" evidence="8">
    <location>
        <begin position="258"/>
        <end position="267"/>
    </location>
</feature>
<dbReference type="Pfam" id="PF00096">
    <property type="entry name" value="zf-C2H2"/>
    <property type="match status" value="3"/>
</dbReference>
<keyword evidence="5" id="KW-0862">Zinc</keyword>
<evidence type="ECO:0000313" key="11">
    <source>
        <dbReference type="RefSeq" id="XP_038837718.1"/>
    </source>
</evidence>
<feature type="compositionally biased region" description="Polar residues" evidence="8">
    <location>
        <begin position="411"/>
        <end position="427"/>
    </location>
</feature>
<dbReference type="InterPro" id="IPR050331">
    <property type="entry name" value="Zinc_finger"/>
</dbReference>
<protein>
    <submittedName>
        <fullName evidence="11">Uncharacterized protein LOC120035034 isoform X1</fullName>
    </submittedName>
</protein>
<name>A0A8U0Q5Z4_SALNM</name>
<organism evidence="10 11">
    <name type="scientific">Salvelinus namaycush</name>
    <name type="common">Lake trout</name>
    <name type="synonym">Salmo namaycush</name>
    <dbReference type="NCBI Taxonomy" id="8040"/>
    <lineage>
        <taxon>Eukaryota</taxon>
        <taxon>Metazoa</taxon>
        <taxon>Chordata</taxon>
        <taxon>Craniata</taxon>
        <taxon>Vertebrata</taxon>
        <taxon>Euteleostomi</taxon>
        <taxon>Actinopterygii</taxon>
        <taxon>Neopterygii</taxon>
        <taxon>Teleostei</taxon>
        <taxon>Protacanthopterygii</taxon>
        <taxon>Salmoniformes</taxon>
        <taxon>Salmonidae</taxon>
        <taxon>Salmoninae</taxon>
        <taxon>Salvelinus</taxon>
    </lineage>
</organism>
<feature type="compositionally biased region" description="Polar residues" evidence="8">
    <location>
        <begin position="206"/>
        <end position="219"/>
    </location>
</feature>
<dbReference type="RefSeq" id="XP_038837718.1">
    <property type="nucleotide sequence ID" value="XM_038981790.1"/>
</dbReference>
<dbReference type="GO" id="GO:0008270">
    <property type="term" value="F:zinc ion binding"/>
    <property type="evidence" value="ECO:0007669"/>
    <property type="project" value="UniProtKB-KW"/>
</dbReference>
<feature type="domain" description="C2H2-type" evidence="9">
    <location>
        <begin position="795"/>
        <end position="822"/>
    </location>
</feature>
<dbReference type="SMART" id="SM00355">
    <property type="entry name" value="ZnF_C2H2"/>
    <property type="match status" value="4"/>
</dbReference>
<feature type="domain" description="C2H2-type" evidence="9">
    <location>
        <begin position="767"/>
        <end position="794"/>
    </location>
</feature>
<feature type="domain" description="C2H2-type" evidence="9">
    <location>
        <begin position="823"/>
        <end position="848"/>
    </location>
</feature>
<evidence type="ECO:0000256" key="2">
    <source>
        <dbReference type="ARBA" id="ARBA00022723"/>
    </source>
</evidence>
<feature type="compositionally biased region" description="Polar residues" evidence="8">
    <location>
        <begin position="543"/>
        <end position="564"/>
    </location>
</feature>
<feature type="region of interest" description="Disordered" evidence="8">
    <location>
        <begin position="411"/>
        <end position="438"/>
    </location>
</feature>
<evidence type="ECO:0000256" key="8">
    <source>
        <dbReference type="SAM" id="MobiDB-lite"/>
    </source>
</evidence>
<keyword evidence="2" id="KW-0479">Metal-binding</keyword>
<comment type="subcellular location">
    <subcellularLocation>
        <location evidence="1">Nucleus</location>
    </subcellularLocation>
</comment>
<feature type="compositionally biased region" description="Basic and acidic residues" evidence="8">
    <location>
        <begin position="303"/>
        <end position="315"/>
    </location>
</feature>
<dbReference type="InterPro" id="IPR013087">
    <property type="entry name" value="Znf_C2H2_type"/>
</dbReference>
<dbReference type="GO" id="GO:0010468">
    <property type="term" value="P:regulation of gene expression"/>
    <property type="evidence" value="ECO:0007669"/>
    <property type="project" value="TreeGrafter"/>
</dbReference>
<feature type="region of interest" description="Disordered" evidence="8">
    <location>
        <begin position="89"/>
        <end position="399"/>
    </location>
</feature>
<accession>A0A8U0Q5Z4</accession>
<feature type="compositionally biased region" description="Polar residues" evidence="8">
    <location>
        <begin position="278"/>
        <end position="291"/>
    </location>
</feature>
<dbReference type="AlphaFoldDB" id="A0A8U0Q5Z4"/>
<evidence type="ECO:0000259" key="9">
    <source>
        <dbReference type="PROSITE" id="PS50157"/>
    </source>
</evidence>
<dbReference type="GO" id="GO:0005634">
    <property type="term" value="C:nucleus"/>
    <property type="evidence" value="ECO:0007669"/>
    <property type="project" value="UniProtKB-SubCell"/>
</dbReference>
<evidence type="ECO:0000256" key="3">
    <source>
        <dbReference type="ARBA" id="ARBA00022737"/>
    </source>
</evidence>
<dbReference type="PROSITE" id="PS00028">
    <property type="entry name" value="ZINC_FINGER_C2H2_1"/>
    <property type="match status" value="4"/>
</dbReference>
<dbReference type="PANTHER" id="PTHR16515">
    <property type="entry name" value="PR DOMAIN ZINC FINGER PROTEIN"/>
    <property type="match status" value="1"/>
</dbReference>
<dbReference type="SUPFAM" id="SSF57667">
    <property type="entry name" value="beta-beta-alpha zinc fingers"/>
    <property type="match status" value="2"/>
</dbReference>
<evidence type="ECO:0000256" key="1">
    <source>
        <dbReference type="ARBA" id="ARBA00004123"/>
    </source>
</evidence>
<feature type="compositionally biased region" description="Polar residues" evidence="8">
    <location>
        <begin position="353"/>
        <end position="362"/>
    </location>
</feature>
<sequence length="848" mass="93854">MSGSVVDFQVQIASIMEVLANAAVTEICKVVDDGYAVVHMEMSQSHKDNEFLRRKVKLMELQIARFRSERTKFSEGSVHNRFHGIRLLNRHNNRETATTGPTWQSRARLSNRSFGNSSIPRDRQPIDVDQEDVSPSKHMDTTSDEQSAETEEGEPDLLIIKVEGEADDQDSRSRHPARTVEGSRELTTQLAAATTEDPAFQPSGPRGNNNYNNTAMEQSAETEEGEPDLLIIKDEGEADDQDSRISHPARTVEGSRELTTQLAAATTEDPAFQPSGPRGNNNYNNTAMEQSAETEEGEPDLLIIKDEGEADDQKSRSRQPARTVEGSRELTTQLAAATTKDPAFQPRGPRGNDYNNTAMEQSAETEEGQPDLLIIKVEGEADDQDSRISHPARTVEGSRELTTQLAAATTENPAFQSSGPRGNNNTAMEAKSTVEGERDLQPWKKEEGLREMPGTDSEHRMTDPNTQTSLDTDQTELTEQLRTKHSIVTVNRSDTVFKSDPEPESLSQVFQLTGPGPVAKQQRSLNPERTTDLPVNSRKQRGSDTVNDRPSCSSYAAETVSGSPSPLKKLNPIPPFPQMVRGEHEYSQGGSGVKSEVIVIDPLHVDEGEDGDGTPSSWRQGDIMEHRHHQGGHSEADAMLLGGHSSNTYHHHPHPGVQPAARQNSPDNHFYTIGMDGAFNNRLGTFQNPATTAPLAEGTGELQYPTWVDFEGSAPDTHLGDMTGTHQDRGSREEGARSYRCTFCGREYPHLCQLKMHQRVHTGEKPYECALCGKQFSQLCGLKRHQRVHTGEKPFRCAQCGKQFSHSSNLKVHQSVHTGEKRFHCTQCGKNFSFLSNLIRHQAVHARK</sequence>
<feature type="region of interest" description="Disordered" evidence="8">
    <location>
        <begin position="450"/>
        <end position="478"/>
    </location>
</feature>
<keyword evidence="6" id="KW-0539">Nucleus</keyword>
<keyword evidence="3" id="KW-0677">Repeat</keyword>
<feature type="compositionally biased region" description="Low complexity" evidence="8">
    <location>
        <begin position="186"/>
        <end position="195"/>
    </location>
</feature>
<evidence type="ECO:0000256" key="4">
    <source>
        <dbReference type="ARBA" id="ARBA00022771"/>
    </source>
</evidence>
<gene>
    <name evidence="11" type="primary">LOC120035034</name>
</gene>
<feature type="compositionally biased region" description="Polar residues" evidence="8">
    <location>
        <begin position="95"/>
        <end position="119"/>
    </location>
</feature>
<keyword evidence="4 7" id="KW-0863">Zinc-finger</keyword>
<evidence type="ECO:0000256" key="6">
    <source>
        <dbReference type="ARBA" id="ARBA00023242"/>
    </source>
</evidence>
<feature type="domain" description="C2H2-type" evidence="9">
    <location>
        <begin position="739"/>
        <end position="766"/>
    </location>
</feature>
<evidence type="ECO:0000256" key="5">
    <source>
        <dbReference type="ARBA" id="ARBA00022833"/>
    </source>
</evidence>
<feature type="region of interest" description="Disordered" evidence="8">
    <location>
        <begin position="494"/>
        <end position="571"/>
    </location>
</feature>
<dbReference type="KEGG" id="snh:120035034"/>
<feature type="compositionally biased region" description="Polar residues" evidence="8">
    <location>
        <begin position="463"/>
        <end position="478"/>
    </location>
</feature>
<dbReference type="FunFam" id="3.30.160.60:FF:002343">
    <property type="entry name" value="Zinc finger protein 33A"/>
    <property type="match status" value="2"/>
</dbReference>
<reference evidence="11" key="1">
    <citation type="submission" date="2025-08" db="UniProtKB">
        <authorList>
            <consortium name="RefSeq"/>
        </authorList>
    </citation>
    <scope>IDENTIFICATION</scope>
    <source>
        <tissue evidence="11">White muscle</tissue>
    </source>
</reference>
<dbReference type="Proteomes" id="UP000808372">
    <property type="component" value="Chromosome 42"/>
</dbReference>
<evidence type="ECO:0000313" key="10">
    <source>
        <dbReference type="Proteomes" id="UP000808372"/>
    </source>
</evidence>
<dbReference type="GeneID" id="120035034"/>
<feature type="compositionally biased region" description="Acidic residues" evidence="8">
    <location>
        <begin position="142"/>
        <end position="155"/>
    </location>
</feature>